<comment type="caution">
    <text evidence="3">The sequence shown here is derived from an EMBL/GenBank/DDBJ whole genome shotgun (WGS) entry which is preliminary data.</text>
</comment>
<dbReference type="PANTHER" id="PTHR40252:SF2">
    <property type="entry name" value="BLR0328 PROTEIN"/>
    <property type="match status" value="1"/>
</dbReference>
<protein>
    <submittedName>
        <fullName evidence="3">FIST N-terminal domain-containing protein</fullName>
    </submittedName>
</protein>
<dbReference type="RefSeq" id="WP_344789066.1">
    <property type="nucleotide sequence ID" value="NZ_BAABCA010000006.1"/>
</dbReference>
<dbReference type="SMART" id="SM00897">
    <property type="entry name" value="FIST"/>
    <property type="match status" value="1"/>
</dbReference>
<dbReference type="Proteomes" id="UP001501496">
    <property type="component" value="Unassembled WGS sequence"/>
</dbReference>
<accession>A0ABP8CF86</accession>
<feature type="domain" description="FIST" evidence="1">
    <location>
        <begin position="23"/>
        <end position="215"/>
    </location>
</feature>
<keyword evidence="4" id="KW-1185">Reference proteome</keyword>
<name>A0ABP8CF86_9FLAO</name>
<dbReference type="InterPro" id="IPR019494">
    <property type="entry name" value="FIST_C"/>
</dbReference>
<reference evidence="4" key="1">
    <citation type="journal article" date="2019" name="Int. J. Syst. Evol. Microbiol.">
        <title>The Global Catalogue of Microorganisms (GCM) 10K type strain sequencing project: providing services to taxonomists for standard genome sequencing and annotation.</title>
        <authorList>
            <consortium name="The Broad Institute Genomics Platform"/>
            <consortium name="The Broad Institute Genome Sequencing Center for Infectious Disease"/>
            <person name="Wu L."/>
            <person name="Ma J."/>
        </authorList>
    </citation>
    <scope>NUCLEOTIDE SEQUENCE [LARGE SCALE GENOMIC DNA]</scope>
    <source>
        <strain evidence="4">JCM 17630</strain>
    </source>
</reference>
<organism evidence="3 4">
    <name type="scientific">Postechiella marina</name>
    <dbReference type="NCBI Taxonomy" id="943941"/>
    <lineage>
        <taxon>Bacteria</taxon>
        <taxon>Pseudomonadati</taxon>
        <taxon>Bacteroidota</taxon>
        <taxon>Flavobacteriia</taxon>
        <taxon>Flavobacteriales</taxon>
        <taxon>Flavobacteriaceae</taxon>
        <taxon>Postechiella</taxon>
    </lineage>
</organism>
<evidence type="ECO:0000259" key="1">
    <source>
        <dbReference type="SMART" id="SM00897"/>
    </source>
</evidence>
<feature type="domain" description="FIST C-domain" evidence="2">
    <location>
        <begin position="216"/>
        <end position="352"/>
    </location>
</feature>
<dbReference type="SMART" id="SM01204">
    <property type="entry name" value="FIST_C"/>
    <property type="match status" value="1"/>
</dbReference>
<dbReference type="Pfam" id="PF08495">
    <property type="entry name" value="FIST"/>
    <property type="match status" value="1"/>
</dbReference>
<evidence type="ECO:0000313" key="4">
    <source>
        <dbReference type="Proteomes" id="UP001501496"/>
    </source>
</evidence>
<evidence type="ECO:0000259" key="2">
    <source>
        <dbReference type="SMART" id="SM01204"/>
    </source>
</evidence>
<dbReference type="EMBL" id="BAABCA010000006">
    <property type="protein sequence ID" value="GAA4238520.1"/>
    <property type="molecule type" value="Genomic_DNA"/>
</dbReference>
<sequence>MKVNQASLTQDNWCDKLLEINIDVSLFILFVSPHFEPKEDVLKVLIKQYPKAIIIGASTSGEILDVTVKDSTMSLTAIQFDKIKLKKAAVNLSHAHASYNAGKALASKLNSEDLKHVFVFSEGTHVNGSDLVSGLKKELPGISITGGLAGTGESVNATFIINGGEIVNKMIVGLGLYGNHVKVGCGSKGGWDSYGIERLVTKSIKNVLYEVDGIPALDVYSPFFGEENYCNYKLQFPLSMRTDAEAKPIVRSILKVDEEEKSITFAGNITEGGYVRLMKGNIDRLINGAEDATKEAINKLKETADLALIVSCVGRRLIFKQMIEEEVEAVRHVLGDKTSITGFYSYGEIGPHGQHSLCELHNKTITITTLSEC</sequence>
<dbReference type="PANTHER" id="PTHR40252">
    <property type="entry name" value="BLR0328 PROTEIN"/>
    <property type="match status" value="1"/>
</dbReference>
<gene>
    <name evidence="3" type="ORF">GCM10022291_29300</name>
</gene>
<proteinExistence type="predicted"/>
<evidence type="ECO:0000313" key="3">
    <source>
        <dbReference type="EMBL" id="GAA4238520.1"/>
    </source>
</evidence>
<dbReference type="InterPro" id="IPR013702">
    <property type="entry name" value="FIST_domain_N"/>
</dbReference>
<dbReference type="Pfam" id="PF10442">
    <property type="entry name" value="FIST_C"/>
    <property type="match status" value="1"/>
</dbReference>